<dbReference type="SUPFAM" id="SSF109998">
    <property type="entry name" value="Triger factor/SurA peptide-binding domain-like"/>
    <property type="match status" value="1"/>
</dbReference>
<dbReference type="Proteomes" id="UP000001962">
    <property type="component" value="Chromosome"/>
</dbReference>
<dbReference type="OrthoDB" id="9769613at2"/>
<sequence>MTIEVNGVEITHHAINIESAHHKRPDLDPREAQEQAALALTLRELLRQRALQLDLEVPEDDSDDQALDAVIDRLIELEVDIPQADEATCRRWFEQNPDHFRTPDLAEVRHILVAGHPEDLEEREQARQTAEGLIRQLQADPAAFPALATAHSRCPSSEQGGLLGQVSRGETVPEFEDAVLRLPVGLAPQPIKTRYGFHVVEVLQRIPGTALPFEAVHERIAEYLEAVSRQRALNQYLRLLVGEADIKGIQLDGDTTPLTQ</sequence>
<dbReference type="GO" id="GO:0003755">
    <property type="term" value="F:peptidyl-prolyl cis-trans isomerase activity"/>
    <property type="evidence" value="ECO:0007669"/>
    <property type="project" value="UniProtKB-KW"/>
</dbReference>
<evidence type="ECO:0000256" key="3">
    <source>
        <dbReference type="ARBA" id="ARBA00013194"/>
    </source>
</evidence>
<comment type="similarity">
    <text evidence="2">Belongs to the PpiC/parvulin rotamase family.</text>
</comment>
<evidence type="ECO:0000313" key="7">
    <source>
        <dbReference type="EMBL" id="ABI56352.1"/>
    </source>
</evidence>
<proteinExistence type="inferred from homology"/>
<dbReference type="RefSeq" id="WP_011628747.1">
    <property type="nucleotide sequence ID" value="NC_008340.1"/>
</dbReference>
<accession>Q0A9Y5</accession>
<organism evidence="7 8">
    <name type="scientific">Alkalilimnicola ehrlichii (strain ATCC BAA-1101 / DSM 17681 / MLHE-1)</name>
    <dbReference type="NCBI Taxonomy" id="187272"/>
    <lineage>
        <taxon>Bacteria</taxon>
        <taxon>Pseudomonadati</taxon>
        <taxon>Pseudomonadota</taxon>
        <taxon>Gammaproteobacteria</taxon>
        <taxon>Chromatiales</taxon>
        <taxon>Ectothiorhodospiraceae</taxon>
        <taxon>Alkalilimnicola</taxon>
    </lineage>
</organism>
<dbReference type="Gene3D" id="3.10.50.40">
    <property type="match status" value="1"/>
</dbReference>
<evidence type="ECO:0000256" key="5">
    <source>
        <dbReference type="PROSITE-ProRule" id="PRU00278"/>
    </source>
</evidence>
<dbReference type="InterPro" id="IPR027304">
    <property type="entry name" value="Trigger_fact/SurA_dom_sf"/>
</dbReference>
<keyword evidence="5 7" id="KW-0413">Isomerase</keyword>
<name>Q0A9Y5_ALKEH</name>
<dbReference type="PANTHER" id="PTHR47245:SF2">
    <property type="entry name" value="PEPTIDYL-PROLYL CIS-TRANS ISOMERASE HP_0175-RELATED"/>
    <property type="match status" value="1"/>
</dbReference>
<evidence type="ECO:0000256" key="4">
    <source>
        <dbReference type="ARBA" id="ARBA00023110"/>
    </source>
</evidence>
<evidence type="ECO:0000259" key="6">
    <source>
        <dbReference type="PROSITE" id="PS50198"/>
    </source>
</evidence>
<evidence type="ECO:0000256" key="2">
    <source>
        <dbReference type="ARBA" id="ARBA00007656"/>
    </source>
</evidence>
<keyword evidence="8" id="KW-1185">Reference proteome</keyword>
<evidence type="ECO:0000256" key="1">
    <source>
        <dbReference type="ARBA" id="ARBA00000971"/>
    </source>
</evidence>
<dbReference type="Pfam" id="PF00639">
    <property type="entry name" value="Rotamase"/>
    <property type="match status" value="1"/>
</dbReference>
<dbReference type="SUPFAM" id="SSF54534">
    <property type="entry name" value="FKBP-like"/>
    <property type="match status" value="1"/>
</dbReference>
<gene>
    <name evidence="7" type="ordered locus">Mlg_0999</name>
</gene>
<dbReference type="KEGG" id="aeh:Mlg_0999"/>
<comment type="catalytic activity">
    <reaction evidence="1">
        <text>[protein]-peptidylproline (omega=180) = [protein]-peptidylproline (omega=0)</text>
        <dbReference type="Rhea" id="RHEA:16237"/>
        <dbReference type="Rhea" id="RHEA-COMP:10747"/>
        <dbReference type="Rhea" id="RHEA-COMP:10748"/>
        <dbReference type="ChEBI" id="CHEBI:83833"/>
        <dbReference type="ChEBI" id="CHEBI:83834"/>
        <dbReference type="EC" id="5.2.1.8"/>
    </reaction>
</comment>
<reference evidence="8" key="1">
    <citation type="submission" date="2006-08" db="EMBL/GenBank/DDBJ databases">
        <title>Complete sequence of Alkalilimnicola ehrilichei MLHE-1.</title>
        <authorList>
            <person name="Copeland A."/>
            <person name="Lucas S."/>
            <person name="Lapidus A."/>
            <person name="Barry K."/>
            <person name="Detter J.C."/>
            <person name="Glavina del Rio T."/>
            <person name="Hammon N."/>
            <person name="Israni S."/>
            <person name="Dalin E."/>
            <person name="Tice H."/>
            <person name="Pitluck S."/>
            <person name="Sims D."/>
            <person name="Brettin T."/>
            <person name="Bruce D."/>
            <person name="Han C."/>
            <person name="Tapia R."/>
            <person name="Gilna P."/>
            <person name="Schmutz J."/>
            <person name="Larimer F."/>
            <person name="Land M."/>
            <person name="Hauser L."/>
            <person name="Kyrpides N."/>
            <person name="Mikhailova N."/>
            <person name="Oremland R.S."/>
            <person name="Hoeft S.E."/>
            <person name="Switzer-Blum J."/>
            <person name="Kulp T."/>
            <person name="King G."/>
            <person name="Tabita R."/>
            <person name="Witte B."/>
            <person name="Santini J.M."/>
            <person name="Basu P."/>
            <person name="Hollibaugh J.T."/>
            <person name="Xie G."/>
            <person name="Stolz J.F."/>
            <person name="Richardson P."/>
        </authorList>
    </citation>
    <scope>NUCLEOTIDE SEQUENCE [LARGE SCALE GENOMIC DNA]</scope>
    <source>
        <strain evidence="8">ATCC BAA-1101 / DSM 17681 / MLHE-1</strain>
    </source>
</reference>
<dbReference type="eggNOG" id="COG0760">
    <property type="taxonomic scope" value="Bacteria"/>
</dbReference>
<dbReference type="PANTHER" id="PTHR47245">
    <property type="entry name" value="PEPTIDYLPROLYL ISOMERASE"/>
    <property type="match status" value="1"/>
</dbReference>
<dbReference type="EC" id="5.2.1.8" evidence="3"/>
<dbReference type="HOGENOM" id="CLU_034646_9_1_6"/>
<dbReference type="InterPro" id="IPR050245">
    <property type="entry name" value="PrsA_foldase"/>
</dbReference>
<dbReference type="PROSITE" id="PS50198">
    <property type="entry name" value="PPIC_PPIASE_2"/>
    <property type="match status" value="1"/>
</dbReference>
<protein>
    <recommendedName>
        <fullName evidence="3">peptidylprolyl isomerase</fullName>
        <ecNumber evidence="3">5.2.1.8</ecNumber>
    </recommendedName>
</protein>
<evidence type="ECO:0000313" key="8">
    <source>
        <dbReference type="Proteomes" id="UP000001962"/>
    </source>
</evidence>
<dbReference type="InterPro" id="IPR000297">
    <property type="entry name" value="PPIase_PpiC"/>
</dbReference>
<dbReference type="EMBL" id="CP000453">
    <property type="protein sequence ID" value="ABI56352.1"/>
    <property type="molecule type" value="Genomic_DNA"/>
</dbReference>
<dbReference type="InterPro" id="IPR046357">
    <property type="entry name" value="PPIase_dom_sf"/>
</dbReference>
<dbReference type="AlphaFoldDB" id="Q0A9Y5"/>
<feature type="domain" description="PpiC" evidence="6">
    <location>
        <begin position="103"/>
        <end position="204"/>
    </location>
</feature>
<keyword evidence="4 5" id="KW-0697">Rotamase</keyword>